<dbReference type="InterPro" id="IPR051083">
    <property type="entry name" value="GrpII_Intron_Splice-Mob/Def"/>
</dbReference>
<dbReference type="InterPro" id="IPR000477">
    <property type="entry name" value="RT_dom"/>
</dbReference>
<dbReference type="EMBL" id="QPGL01000002">
    <property type="protein sequence ID" value="RCS70189.1"/>
    <property type="molecule type" value="Genomic_DNA"/>
</dbReference>
<dbReference type="InterPro" id="IPR043502">
    <property type="entry name" value="DNA/RNA_pol_sf"/>
</dbReference>
<accession>A0A368LHF5</accession>
<organism evidence="3 4">
    <name type="scientific">Vibrio casei</name>
    <dbReference type="NCBI Taxonomy" id="673372"/>
    <lineage>
        <taxon>Bacteria</taxon>
        <taxon>Pseudomonadati</taxon>
        <taxon>Pseudomonadota</taxon>
        <taxon>Gammaproteobacteria</taxon>
        <taxon>Vibrionales</taxon>
        <taxon>Vibrionaceae</taxon>
        <taxon>Vibrio</taxon>
    </lineage>
</organism>
<reference evidence="3 4" key="1">
    <citation type="journal article" date="2017" name="Elife">
        <title>Extensive horizontal gene transfer in cheese-associated bacteria.</title>
        <authorList>
            <person name="Bonham K.S."/>
            <person name="Wolfe B.E."/>
            <person name="Dutton R.J."/>
        </authorList>
    </citation>
    <scope>NUCLEOTIDE SEQUENCE [LARGE SCALE GENOMIC DNA]</scope>
    <source>
        <strain evidence="3 4">JB196</strain>
    </source>
</reference>
<gene>
    <name evidence="3" type="ORF">CIK83_12045</name>
</gene>
<dbReference type="PANTHER" id="PTHR34047">
    <property type="entry name" value="NUCLEAR INTRON MATURASE 1, MITOCHONDRIAL-RELATED"/>
    <property type="match status" value="1"/>
</dbReference>
<sequence>MIRLPIRGGNWNNTSNAGVAALNLNNDRTNRNTNRGFRPALYEARSIDTKVSCQCNIKKDALASAIAEKDQAPADASAECLYEQIYQFENILSAAYQCRKGKAKKHSTLDFFNNLEESVIQIQNELMWNEFTISPYHHFFVFEPKRRLISAPTFYDRVVHRAIYNIIEPICDKTYIYDSYACRRNKGAHKGADRAQAMIRKVERKHGKAYVFKADIYRYFSSIDHEILKRLVAIKIKCTRTQALLNYIIDHSPSDSDGVGIPLGNLTSQVFANIYLNELDRFMRHTLKVKNYCRYMDDFVVISGDKKELHRIRSLAEEFVNSELNLKFNSKTQVFPIGKKNGRALDFLGYRMYGDHRLLRKSSVKRIKRKITKYRKQYASGEISVSGVQSKMQSWIGHASHANSHNLIKSLFNQPFVRSK</sequence>
<protein>
    <submittedName>
        <fullName evidence="3">RNA-dependent DNA polymerase</fullName>
    </submittedName>
</protein>
<dbReference type="AlphaFoldDB" id="A0A368LHF5"/>
<name>A0A368LHF5_9VIBR</name>
<proteinExistence type="inferred from homology"/>
<comment type="similarity">
    <text evidence="1">Belongs to the bacterial reverse transcriptase family.</text>
</comment>
<dbReference type="Pfam" id="PF00078">
    <property type="entry name" value="RVT_1"/>
    <property type="match status" value="1"/>
</dbReference>
<dbReference type="CDD" id="cd01651">
    <property type="entry name" value="RT_G2_intron"/>
    <property type="match status" value="1"/>
</dbReference>
<keyword evidence="4" id="KW-1185">Reference proteome</keyword>
<dbReference type="SUPFAM" id="SSF56672">
    <property type="entry name" value="DNA/RNA polymerases"/>
    <property type="match status" value="1"/>
</dbReference>
<feature type="domain" description="Reverse transcriptase" evidence="2">
    <location>
        <begin position="130"/>
        <end position="352"/>
    </location>
</feature>
<comment type="caution">
    <text evidence="3">The sequence shown here is derived from an EMBL/GenBank/DDBJ whole genome shotgun (WGS) entry which is preliminary data.</text>
</comment>
<evidence type="ECO:0000256" key="1">
    <source>
        <dbReference type="ARBA" id="ARBA00034120"/>
    </source>
</evidence>
<dbReference type="PROSITE" id="PS50878">
    <property type="entry name" value="RT_POL"/>
    <property type="match status" value="1"/>
</dbReference>
<dbReference type="Proteomes" id="UP000252479">
    <property type="component" value="Unassembled WGS sequence"/>
</dbReference>
<evidence type="ECO:0000313" key="4">
    <source>
        <dbReference type="Proteomes" id="UP000252479"/>
    </source>
</evidence>
<dbReference type="PANTHER" id="PTHR34047:SF8">
    <property type="entry name" value="PROTEIN YKFC"/>
    <property type="match status" value="1"/>
</dbReference>
<evidence type="ECO:0000259" key="2">
    <source>
        <dbReference type="PROSITE" id="PS50878"/>
    </source>
</evidence>
<evidence type="ECO:0000313" key="3">
    <source>
        <dbReference type="EMBL" id="RCS70189.1"/>
    </source>
</evidence>